<keyword evidence="1" id="KW-1133">Transmembrane helix</keyword>
<evidence type="ECO:0000259" key="2">
    <source>
        <dbReference type="Pfam" id="PF08759"/>
    </source>
</evidence>
<evidence type="ECO:0000313" key="3">
    <source>
        <dbReference type="EMBL" id="PJE62097.1"/>
    </source>
</evidence>
<dbReference type="Proteomes" id="UP000230222">
    <property type="component" value="Unassembled WGS sequence"/>
</dbReference>
<dbReference type="AlphaFoldDB" id="A0A2M8KQ96"/>
<reference evidence="4" key="1">
    <citation type="submission" date="2017-09" db="EMBL/GenBank/DDBJ databases">
        <title>Depth-based differentiation of microbial function through sediment-hosted aquifers and enrichment of novel symbionts in the deep terrestrial subsurface.</title>
        <authorList>
            <person name="Probst A.J."/>
            <person name="Ladd B."/>
            <person name="Jarett J.K."/>
            <person name="Geller-Mcgrath D.E."/>
            <person name="Sieber C.M.K."/>
            <person name="Emerson J.B."/>
            <person name="Anantharaman K."/>
            <person name="Thomas B.C."/>
            <person name="Malmstrom R."/>
            <person name="Stieglmeier M."/>
            <person name="Klingl A."/>
            <person name="Woyke T."/>
            <person name="Ryan C.M."/>
            <person name="Banfield J.F."/>
        </authorList>
    </citation>
    <scope>NUCLEOTIDE SEQUENCE [LARGE SCALE GENOMIC DNA]</scope>
</reference>
<protein>
    <recommendedName>
        <fullName evidence="2">Glycosyltransferase GT-D fold domain-containing protein</fullName>
    </recommendedName>
</protein>
<sequence>MNKLVKKITTFIIYGLIYDPRVFFGLITSYIIGTNPTVVKFFLRQDLLSVLMSGKSLIRFGDGEVMLMTGRDIYYQTTSLNLKNKLRTIIKNFTAKSSYILSIPTDAITAETDELKAKGRYRIWHLFRVFFALRMDNKMTYADAHLFYHQSTYVDLIKPLILDREIICISKAETQNKNFLDTLKQTASSVSSVITPATESFSQYTSLFEQILNLIKILPQPKKCLLLISAGPAGKVLAYHFAELGIQCLDLGHGMEIIGQNKDYSDRI</sequence>
<feature type="domain" description="Glycosyltransferase GT-D fold" evidence="2">
    <location>
        <begin position="58"/>
        <end position="253"/>
    </location>
</feature>
<name>A0A2M8KQ96_9BACT</name>
<proteinExistence type="predicted"/>
<evidence type="ECO:0000256" key="1">
    <source>
        <dbReference type="SAM" id="Phobius"/>
    </source>
</evidence>
<keyword evidence="1" id="KW-0812">Transmembrane</keyword>
<comment type="caution">
    <text evidence="3">The sequence shown here is derived from an EMBL/GenBank/DDBJ whole genome shotgun (WGS) entry which is preliminary data.</text>
</comment>
<accession>A0A2M8KQ96</accession>
<dbReference type="InterPro" id="IPR014869">
    <property type="entry name" value="GT-D"/>
</dbReference>
<evidence type="ECO:0000313" key="4">
    <source>
        <dbReference type="Proteomes" id="UP000230222"/>
    </source>
</evidence>
<organism evidence="3 4">
    <name type="scientific">Candidatus Roizmanbacteria bacterium CG10_big_fil_rev_8_21_14_0_10_39_12</name>
    <dbReference type="NCBI Taxonomy" id="1974852"/>
    <lineage>
        <taxon>Bacteria</taxon>
        <taxon>Candidatus Roizmaniibacteriota</taxon>
    </lineage>
</organism>
<dbReference type="Pfam" id="PF08759">
    <property type="entry name" value="GT-D"/>
    <property type="match status" value="1"/>
</dbReference>
<dbReference type="EMBL" id="PFEC01000017">
    <property type="protein sequence ID" value="PJE62097.1"/>
    <property type="molecule type" value="Genomic_DNA"/>
</dbReference>
<feature type="transmembrane region" description="Helical" evidence="1">
    <location>
        <begin position="12"/>
        <end position="32"/>
    </location>
</feature>
<gene>
    <name evidence="3" type="ORF">COU87_01045</name>
</gene>
<keyword evidence="1" id="KW-0472">Membrane</keyword>